<evidence type="ECO:0000313" key="16">
    <source>
        <dbReference type="Proteomes" id="UP000525652"/>
    </source>
</evidence>
<dbReference type="GO" id="GO:0016887">
    <property type="term" value="F:ATP hydrolysis activity"/>
    <property type="evidence" value="ECO:0007669"/>
    <property type="project" value="InterPro"/>
</dbReference>
<keyword evidence="8" id="KW-0460">Magnesium</keyword>
<feature type="transmembrane region" description="Helical" evidence="13">
    <location>
        <begin position="252"/>
        <end position="280"/>
    </location>
</feature>
<evidence type="ECO:0000256" key="11">
    <source>
        <dbReference type="ARBA" id="ARBA00023136"/>
    </source>
</evidence>
<dbReference type="Gene3D" id="3.40.1110.10">
    <property type="entry name" value="Calcium-transporting ATPase, cytoplasmic domain N"/>
    <property type="match status" value="1"/>
</dbReference>
<organism evidence="15 16">
    <name type="scientific">Puniceicoccus vermicola</name>
    <dbReference type="NCBI Taxonomy" id="388746"/>
    <lineage>
        <taxon>Bacteria</taxon>
        <taxon>Pseudomonadati</taxon>
        <taxon>Verrucomicrobiota</taxon>
        <taxon>Opitutia</taxon>
        <taxon>Puniceicoccales</taxon>
        <taxon>Puniceicoccaceae</taxon>
        <taxon>Puniceicoccus</taxon>
    </lineage>
</organism>
<dbReference type="InterPro" id="IPR044492">
    <property type="entry name" value="P_typ_ATPase_HD_dom"/>
</dbReference>
<feature type="compositionally biased region" description="Basic and acidic residues" evidence="12">
    <location>
        <begin position="12"/>
        <end position="24"/>
    </location>
</feature>
<reference evidence="15 16" key="1">
    <citation type="submission" date="2020-07" db="EMBL/GenBank/DDBJ databases">
        <authorList>
            <person name="Feng X."/>
        </authorList>
    </citation>
    <scope>NUCLEOTIDE SEQUENCE [LARGE SCALE GENOMIC DNA]</scope>
    <source>
        <strain evidence="15 16">JCM14086</strain>
    </source>
</reference>
<evidence type="ECO:0000256" key="3">
    <source>
        <dbReference type="ARBA" id="ARBA00022553"/>
    </source>
</evidence>
<dbReference type="InterPro" id="IPR008250">
    <property type="entry name" value="ATPase_P-typ_transduc_dom_A_sf"/>
</dbReference>
<dbReference type="SUPFAM" id="SSF81653">
    <property type="entry name" value="Calcium ATPase, transduction domain A"/>
    <property type="match status" value="1"/>
</dbReference>
<feature type="transmembrane region" description="Helical" evidence="13">
    <location>
        <begin position="216"/>
        <end position="240"/>
    </location>
</feature>
<dbReference type="GO" id="GO:0046872">
    <property type="term" value="F:metal ion binding"/>
    <property type="evidence" value="ECO:0007669"/>
    <property type="project" value="UniProtKB-KW"/>
</dbReference>
<dbReference type="GO" id="GO:0120029">
    <property type="term" value="P:proton export across plasma membrane"/>
    <property type="evidence" value="ECO:0007669"/>
    <property type="project" value="InterPro"/>
</dbReference>
<name>A0A7X1AUB6_9BACT</name>
<dbReference type="FunFam" id="3.40.1110.10:FF:000005">
    <property type="entry name" value="Plasma membrane ATPase"/>
    <property type="match status" value="1"/>
</dbReference>
<evidence type="ECO:0000256" key="4">
    <source>
        <dbReference type="ARBA" id="ARBA00022692"/>
    </source>
</evidence>
<keyword evidence="6" id="KW-0547">Nucleotide-binding</keyword>
<dbReference type="InterPro" id="IPR018303">
    <property type="entry name" value="ATPase_P-typ_P_site"/>
</dbReference>
<dbReference type="NCBIfam" id="TIGR01647">
    <property type="entry name" value="ATPase-IIIA_H"/>
    <property type="match status" value="1"/>
</dbReference>
<dbReference type="SUPFAM" id="SSF56784">
    <property type="entry name" value="HAD-like"/>
    <property type="match status" value="1"/>
</dbReference>
<evidence type="ECO:0000256" key="10">
    <source>
        <dbReference type="ARBA" id="ARBA00022989"/>
    </source>
</evidence>
<dbReference type="FunFam" id="3.40.50.1000:FF:000211">
    <property type="entry name" value="Plasma membrane ATPase"/>
    <property type="match status" value="1"/>
</dbReference>
<dbReference type="InterPro" id="IPR036412">
    <property type="entry name" value="HAD-like_sf"/>
</dbReference>
<sequence length="822" mass="89065">MSLKEVQSTLESGEKGLDSNEAGKRLKSIGPNELTSSQRSSLKLFLSYFWGPIPWMIEIAAILSLVNRDLGDFLIIFSLLLINAGIGFFQEFRAANALEALKGQLALKARVCRDGTWQDIEARELVPGDLIRMRLGDIIPADAKLADGDYLTIDQSSLTGESLPVSKKTGEIAYSGSVAKQGAMTAIVTATGGNTFFAKTAKLVENAGSGSHFQKAVLHIGNFLIMLALVLCVLLTIIQLGRGDDFLQILQFVLILAVASIPVAMPAVLSVTMALGALALSKQKAIVSRLQAIEELAGIDILCSDKTGTLTKNQITLGESAVVGARDESDLISAAALASQTDNSDAIDSAVMSSLPDPASLKPFTLKKFLPFDPVSKRTEGTWQSPDGETICASKGAPQVIFDLCNLNEDERKKAEATVHTFAEKGLRTLGVARRENESWNFLGILSLFDPPRDDSKSTIEQAQEHGIEVKMVTGDNTAIAAEISGQLGLGSHIHPASEFFAKDDDPANLSLGKAEAIEKSDGFAEVFPEHKYGIVKALQRRNHIVGMTGDGVNDAPALKQADVGIAVSGATDAARGAAALILTQPGLSVIVRAVELARQIFERMLSYTIYRIAMTIDIMIFVVLAMLIFPTLGGVGFYPLTPIMIILLALLDDIPIMCIAYDNTRIDPKPVRWNMPRVITIASTLGVLSVVQTFGVLWLGVHKLGLSSDPTLLQSMLFLQLVVAGHLLLLLARTSKPFFIPPFPSWQLLGAVILTQIVAMALCGFGWLVPQLSWKWIGWVWGYNLIWMVALDLAKVLLYRQLDHRSRHQQQLTNMSRRIDG</sequence>
<feature type="transmembrane region" description="Helical" evidence="13">
    <location>
        <begin position="609"/>
        <end position="630"/>
    </location>
</feature>
<keyword evidence="9" id="KW-1278">Translocase</keyword>
<feature type="domain" description="Cation-transporting P-type ATPase N-terminal" evidence="14">
    <location>
        <begin position="1"/>
        <end position="69"/>
    </location>
</feature>
<dbReference type="PRINTS" id="PR00119">
    <property type="entry name" value="CATATPASE"/>
</dbReference>
<feature type="transmembrane region" description="Helical" evidence="13">
    <location>
        <begin position="777"/>
        <end position="799"/>
    </location>
</feature>
<keyword evidence="3" id="KW-0597">Phosphoprotein</keyword>
<dbReference type="Pfam" id="PF00702">
    <property type="entry name" value="Hydrolase"/>
    <property type="match status" value="1"/>
</dbReference>
<evidence type="ECO:0000256" key="8">
    <source>
        <dbReference type="ARBA" id="ARBA00022842"/>
    </source>
</evidence>
<dbReference type="PROSITE" id="PS00154">
    <property type="entry name" value="ATPASE_E1_E2"/>
    <property type="match status" value="1"/>
</dbReference>
<dbReference type="Gene3D" id="1.20.1110.10">
    <property type="entry name" value="Calcium-transporting ATPase, transmembrane domain"/>
    <property type="match status" value="1"/>
</dbReference>
<dbReference type="SMART" id="SM00831">
    <property type="entry name" value="Cation_ATPase_N"/>
    <property type="match status" value="1"/>
</dbReference>
<dbReference type="GO" id="GO:0016020">
    <property type="term" value="C:membrane"/>
    <property type="evidence" value="ECO:0007669"/>
    <property type="project" value="UniProtKB-SubCell"/>
</dbReference>
<dbReference type="PRINTS" id="PR00120">
    <property type="entry name" value="HATPASE"/>
</dbReference>
<comment type="caution">
    <text evidence="15">The sequence shown here is derived from an EMBL/GenBank/DDBJ whole genome shotgun (WGS) entry which is preliminary data.</text>
</comment>
<feature type="compositionally biased region" description="Polar residues" evidence="12">
    <location>
        <begin position="1"/>
        <end position="11"/>
    </location>
</feature>
<dbReference type="GO" id="GO:0008553">
    <property type="term" value="F:P-type proton-exporting transporter activity"/>
    <property type="evidence" value="ECO:0007669"/>
    <property type="project" value="InterPro"/>
</dbReference>
<dbReference type="InterPro" id="IPR023298">
    <property type="entry name" value="ATPase_P-typ_TM_dom_sf"/>
</dbReference>
<feature type="transmembrane region" description="Helical" evidence="13">
    <location>
        <begin position="636"/>
        <end position="658"/>
    </location>
</feature>
<feature type="transmembrane region" description="Helical" evidence="13">
    <location>
        <begin position="713"/>
        <end position="735"/>
    </location>
</feature>
<feature type="transmembrane region" description="Helical" evidence="13">
    <location>
        <begin position="45"/>
        <end position="67"/>
    </location>
</feature>
<dbReference type="SFLD" id="SFLDG00002">
    <property type="entry name" value="C1.7:_P-type_atpase_like"/>
    <property type="match status" value="1"/>
</dbReference>
<dbReference type="InterPro" id="IPR023214">
    <property type="entry name" value="HAD_sf"/>
</dbReference>
<evidence type="ECO:0000256" key="7">
    <source>
        <dbReference type="ARBA" id="ARBA00022840"/>
    </source>
</evidence>
<dbReference type="Gene3D" id="3.40.50.1000">
    <property type="entry name" value="HAD superfamily/HAD-like"/>
    <property type="match status" value="1"/>
</dbReference>
<dbReference type="InterPro" id="IPR001757">
    <property type="entry name" value="P_typ_ATPase"/>
</dbReference>
<dbReference type="EMBL" id="JACHVA010000004">
    <property type="protein sequence ID" value="MBC2600175.1"/>
    <property type="molecule type" value="Genomic_DNA"/>
</dbReference>
<dbReference type="Proteomes" id="UP000525652">
    <property type="component" value="Unassembled WGS sequence"/>
</dbReference>
<evidence type="ECO:0000256" key="1">
    <source>
        <dbReference type="ARBA" id="ARBA00004141"/>
    </source>
</evidence>
<proteinExistence type="inferred from homology"/>
<dbReference type="CDD" id="cd02076">
    <property type="entry name" value="P-type_ATPase_H"/>
    <property type="match status" value="1"/>
</dbReference>
<dbReference type="FunFam" id="2.70.150.10:FF:000042">
    <property type="entry name" value="Plasma membrane ATPase"/>
    <property type="match status" value="1"/>
</dbReference>
<dbReference type="GO" id="GO:0005524">
    <property type="term" value="F:ATP binding"/>
    <property type="evidence" value="ECO:0007669"/>
    <property type="project" value="UniProtKB-KW"/>
</dbReference>
<evidence type="ECO:0000313" key="15">
    <source>
        <dbReference type="EMBL" id="MBC2600175.1"/>
    </source>
</evidence>
<dbReference type="Pfam" id="PF00122">
    <property type="entry name" value="E1-E2_ATPase"/>
    <property type="match status" value="1"/>
</dbReference>
<dbReference type="InterPro" id="IPR006534">
    <property type="entry name" value="P-type_ATPase_IIIA"/>
</dbReference>
<evidence type="ECO:0000256" key="12">
    <source>
        <dbReference type="SAM" id="MobiDB-lite"/>
    </source>
</evidence>
<comment type="subcellular location">
    <subcellularLocation>
        <location evidence="1">Membrane</location>
        <topology evidence="1">Multi-pass membrane protein</topology>
    </subcellularLocation>
</comment>
<dbReference type="NCBIfam" id="TIGR01494">
    <property type="entry name" value="ATPase_P-type"/>
    <property type="match status" value="3"/>
</dbReference>
<dbReference type="PANTHER" id="PTHR42861">
    <property type="entry name" value="CALCIUM-TRANSPORTING ATPASE"/>
    <property type="match status" value="1"/>
</dbReference>
<dbReference type="SUPFAM" id="SSF81665">
    <property type="entry name" value="Calcium ATPase, transmembrane domain M"/>
    <property type="match status" value="1"/>
</dbReference>
<keyword evidence="10 13" id="KW-1133">Transmembrane helix</keyword>
<keyword evidence="11 13" id="KW-0472">Membrane</keyword>
<evidence type="ECO:0000259" key="14">
    <source>
        <dbReference type="SMART" id="SM00831"/>
    </source>
</evidence>
<evidence type="ECO:0000256" key="9">
    <source>
        <dbReference type="ARBA" id="ARBA00022967"/>
    </source>
</evidence>
<evidence type="ECO:0000256" key="5">
    <source>
        <dbReference type="ARBA" id="ARBA00022723"/>
    </source>
</evidence>
<dbReference type="SFLD" id="SFLDS00003">
    <property type="entry name" value="Haloacid_Dehalogenase"/>
    <property type="match status" value="1"/>
</dbReference>
<accession>A0A7X1AUB6</accession>
<keyword evidence="5" id="KW-0479">Metal-binding</keyword>
<keyword evidence="16" id="KW-1185">Reference proteome</keyword>
<evidence type="ECO:0000256" key="6">
    <source>
        <dbReference type="ARBA" id="ARBA00022741"/>
    </source>
</evidence>
<dbReference type="Pfam" id="PF00690">
    <property type="entry name" value="Cation_ATPase_N"/>
    <property type="match status" value="1"/>
</dbReference>
<dbReference type="InterPro" id="IPR004014">
    <property type="entry name" value="ATPase_P-typ_cation-transptr_N"/>
</dbReference>
<protein>
    <submittedName>
        <fullName evidence="15">Plasma-membrane proton-efflux P-type ATPase</fullName>
    </submittedName>
</protein>
<evidence type="ECO:0000256" key="2">
    <source>
        <dbReference type="ARBA" id="ARBA00008804"/>
    </source>
</evidence>
<feature type="region of interest" description="Disordered" evidence="12">
    <location>
        <begin position="1"/>
        <end position="31"/>
    </location>
</feature>
<comment type="similarity">
    <text evidence="2">Belongs to the cation transport ATPase (P-type) (TC 3.A.3) family. Type IIIA subfamily.</text>
</comment>
<gene>
    <name evidence="15" type="ORF">H5P30_00100</name>
</gene>
<dbReference type="SFLD" id="SFLDF00027">
    <property type="entry name" value="p-type_atpase"/>
    <property type="match status" value="1"/>
</dbReference>
<feature type="transmembrane region" description="Helical" evidence="13">
    <location>
        <begin position="747"/>
        <end position="771"/>
    </location>
</feature>
<dbReference type="AlphaFoldDB" id="A0A7X1AUB6"/>
<feature type="transmembrane region" description="Helical" evidence="13">
    <location>
        <begin position="679"/>
        <end position="701"/>
    </location>
</feature>
<dbReference type="InterPro" id="IPR023299">
    <property type="entry name" value="ATPase_P-typ_cyto_dom_N"/>
</dbReference>
<keyword evidence="4 13" id="KW-0812">Transmembrane</keyword>
<feature type="transmembrane region" description="Helical" evidence="13">
    <location>
        <begin position="73"/>
        <end position="92"/>
    </location>
</feature>
<evidence type="ECO:0000256" key="13">
    <source>
        <dbReference type="SAM" id="Phobius"/>
    </source>
</evidence>
<dbReference type="Gene3D" id="2.70.150.10">
    <property type="entry name" value="Calcium-transporting ATPase, cytoplasmic transduction domain A"/>
    <property type="match status" value="1"/>
</dbReference>
<dbReference type="InterPro" id="IPR059000">
    <property type="entry name" value="ATPase_P-type_domA"/>
</dbReference>
<keyword evidence="7" id="KW-0067">ATP-binding</keyword>